<dbReference type="PROSITE" id="PS00622">
    <property type="entry name" value="HTH_LUXR_1"/>
    <property type="match status" value="1"/>
</dbReference>
<dbReference type="AlphaFoldDB" id="H5UPR4"/>
<sequence>MEKRIRVLVVDDDTALRRAWAAIFSQAARFELVGDVANGADAVEFCRGQCPDIVLMDVRMPGMTGPEATRVLRSLDPPPVVMAFSNVGDVAGIRDMEAAGAEGYLVKSLTPAFVMAAIEETVAGRGVLTAGHSPAASLPIPASPAATPPGRAASERAPKLTDAEQAALDCLARGLSNAAIADELYVTEATVKTRLNRVAEKLGVHGRVSVVVRAMQLGLVQIEPDE</sequence>
<dbReference type="InterPro" id="IPR016032">
    <property type="entry name" value="Sig_transdc_resp-reg_C-effctor"/>
</dbReference>
<dbReference type="Proteomes" id="UP000004367">
    <property type="component" value="Unassembled WGS sequence"/>
</dbReference>
<protein>
    <submittedName>
        <fullName evidence="8">Putative two-component response regulator</fullName>
    </submittedName>
</protein>
<dbReference type="SMART" id="SM00448">
    <property type="entry name" value="REC"/>
    <property type="match status" value="1"/>
</dbReference>
<organism evidence="8 9">
    <name type="scientific">Mobilicoccus pelagius NBRC 104925</name>
    <dbReference type="NCBI Taxonomy" id="1089455"/>
    <lineage>
        <taxon>Bacteria</taxon>
        <taxon>Bacillati</taxon>
        <taxon>Actinomycetota</taxon>
        <taxon>Actinomycetes</taxon>
        <taxon>Micrococcales</taxon>
        <taxon>Dermatophilaceae</taxon>
        <taxon>Mobilicoccus</taxon>
    </lineage>
</organism>
<comment type="caution">
    <text evidence="8">The sequence shown here is derived from an EMBL/GenBank/DDBJ whole genome shotgun (WGS) entry which is preliminary data.</text>
</comment>
<keyword evidence="3" id="KW-0238">DNA-binding</keyword>
<evidence type="ECO:0000256" key="5">
    <source>
        <dbReference type="PROSITE-ProRule" id="PRU00169"/>
    </source>
</evidence>
<dbReference type="InterPro" id="IPR000792">
    <property type="entry name" value="Tscrpt_reg_LuxR_C"/>
</dbReference>
<accession>H5UPR4</accession>
<evidence type="ECO:0000259" key="6">
    <source>
        <dbReference type="PROSITE" id="PS50043"/>
    </source>
</evidence>
<dbReference type="CDD" id="cd06170">
    <property type="entry name" value="LuxR_C_like"/>
    <property type="match status" value="1"/>
</dbReference>
<feature type="domain" description="HTH luxR-type" evidence="6">
    <location>
        <begin position="153"/>
        <end position="218"/>
    </location>
</feature>
<dbReference type="Pfam" id="PF00196">
    <property type="entry name" value="GerE"/>
    <property type="match status" value="1"/>
</dbReference>
<name>H5UPR4_9MICO</name>
<gene>
    <name evidence="8" type="ORF">MOPEL_029_01710</name>
</gene>
<keyword evidence="2" id="KW-0805">Transcription regulation</keyword>
<dbReference type="SUPFAM" id="SSF52172">
    <property type="entry name" value="CheY-like"/>
    <property type="match status" value="1"/>
</dbReference>
<evidence type="ECO:0000313" key="9">
    <source>
        <dbReference type="Proteomes" id="UP000004367"/>
    </source>
</evidence>
<evidence type="ECO:0000256" key="1">
    <source>
        <dbReference type="ARBA" id="ARBA00022553"/>
    </source>
</evidence>
<dbReference type="GO" id="GO:0003677">
    <property type="term" value="F:DNA binding"/>
    <property type="evidence" value="ECO:0007669"/>
    <property type="project" value="UniProtKB-KW"/>
</dbReference>
<keyword evidence="9" id="KW-1185">Reference proteome</keyword>
<dbReference type="PROSITE" id="PS50110">
    <property type="entry name" value="RESPONSE_REGULATORY"/>
    <property type="match status" value="1"/>
</dbReference>
<evidence type="ECO:0000256" key="3">
    <source>
        <dbReference type="ARBA" id="ARBA00023125"/>
    </source>
</evidence>
<dbReference type="eggNOG" id="COG2197">
    <property type="taxonomic scope" value="Bacteria"/>
</dbReference>
<dbReference type="PROSITE" id="PS50043">
    <property type="entry name" value="HTH_LUXR_2"/>
    <property type="match status" value="1"/>
</dbReference>
<dbReference type="PANTHER" id="PTHR43214">
    <property type="entry name" value="TWO-COMPONENT RESPONSE REGULATOR"/>
    <property type="match status" value="1"/>
</dbReference>
<dbReference type="Pfam" id="PF00072">
    <property type="entry name" value="Response_reg"/>
    <property type="match status" value="1"/>
</dbReference>
<evidence type="ECO:0000259" key="7">
    <source>
        <dbReference type="PROSITE" id="PS50110"/>
    </source>
</evidence>
<feature type="modified residue" description="4-aspartylphosphate" evidence="5">
    <location>
        <position position="57"/>
    </location>
</feature>
<dbReference type="InterPro" id="IPR001789">
    <property type="entry name" value="Sig_transdc_resp-reg_receiver"/>
</dbReference>
<dbReference type="InterPro" id="IPR058245">
    <property type="entry name" value="NreC/VraR/RcsB-like_REC"/>
</dbReference>
<feature type="domain" description="Response regulatory" evidence="7">
    <location>
        <begin position="6"/>
        <end position="122"/>
    </location>
</feature>
<dbReference type="GO" id="GO:0000160">
    <property type="term" value="P:phosphorelay signal transduction system"/>
    <property type="evidence" value="ECO:0007669"/>
    <property type="project" value="InterPro"/>
</dbReference>
<dbReference type="InterPro" id="IPR011006">
    <property type="entry name" value="CheY-like_superfamily"/>
</dbReference>
<dbReference type="PRINTS" id="PR00038">
    <property type="entry name" value="HTHLUXR"/>
</dbReference>
<keyword evidence="4" id="KW-0804">Transcription</keyword>
<evidence type="ECO:0000313" key="8">
    <source>
        <dbReference type="EMBL" id="GAB47888.1"/>
    </source>
</evidence>
<reference evidence="8 9" key="1">
    <citation type="submission" date="2012-02" db="EMBL/GenBank/DDBJ databases">
        <title>Whole genome shotgun sequence of Mobilicoccus pelagius NBRC 104925.</title>
        <authorList>
            <person name="Yoshida Y."/>
            <person name="Hosoyama A."/>
            <person name="Tsuchikane K."/>
            <person name="Katsumata H."/>
            <person name="Yamazaki S."/>
            <person name="Fujita N."/>
        </authorList>
    </citation>
    <scope>NUCLEOTIDE SEQUENCE [LARGE SCALE GENOMIC DNA]</scope>
    <source>
        <strain evidence="8 9">NBRC 104925</strain>
    </source>
</reference>
<dbReference type="STRING" id="1089455.MOPEL_029_01710"/>
<evidence type="ECO:0000256" key="2">
    <source>
        <dbReference type="ARBA" id="ARBA00023015"/>
    </source>
</evidence>
<keyword evidence="1 5" id="KW-0597">Phosphoprotein</keyword>
<dbReference type="PANTHER" id="PTHR43214:SF24">
    <property type="entry name" value="TRANSCRIPTIONAL REGULATORY PROTEIN NARL-RELATED"/>
    <property type="match status" value="1"/>
</dbReference>
<dbReference type="SUPFAM" id="SSF46894">
    <property type="entry name" value="C-terminal effector domain of the bipartite response regulators"/>
    <property type="match status" value="1"/>
</dbReference>
<dbReference type="GO" id="GO:0006355">
    <property type="term" value="P:regulation of DNA-templated transcription"/>
    <property type="evidence" value="ECO:0007669"/>
    <property type="project" value="InterPro"/>
</dbReference>
<evidence type="ECO:0000256" key="4">
    <source>
        <dbReference type="ARBA" id="ARBA00023163"/>
    </source>
</evidence>
<proteinExistence type="predicted"/>
<dbReference type="SMART" id="SM00421">
    <property type="entry name" value="HTH_LUXR"/>
    <property type="match status" value="1"/>
</dbReference>
<dbReference type="InterPro" id="IPR039420">
    <property type="entry name" value="WalR-like"/>
</dbReference>
<dbReference type="EMBL" id="BAFE01000027">
    <property type="protein sequence ID" value="GAB47888.1"/>
    <property type="molecule type" value="Genomic_DNA"/>
</dbReference>
<dbReference type="InterPro" id="IPR036388">
    <property type="entry name" value="WH-like_DNA-bd_sf"/>
</dbReference>
<dbReference type="Gene3D" id="1.10.10.10">
    <property type="entry name" value="Winged helix-like DNA-binding domain superfamily/Winged helix DNA-binding domain"/>
    <property type="match status" value="1"/>
</dbReference>
<dbReference type="CDD" id="cd17535">
    <property type="entry name" value="REC_NarL-like"/>
    <property type="match status" value="1"/>
</dbReference>
<dbReference type="Gene3D" id="3.40.50.2300">
    <property type="match status" value="1"/>
</dbReference>